<accession>A0A498IX12</accession>
<reference evidence="1 2" key="1">
    <citation type="submission" date="2018-10" db="EMBL/GenBank/DDBJ databases">
        <title>A high-quality apple genome assembly.</title>
        <authorList>
            <person name="Hu J."/>
        </authorList>
    </citation>
    <scope>NUCLEOTIDE SEQUENCE [LARGE SCALE GENOMIC DNA]</scope>
    <source>
        <strain evidence="2">cv. HFTH1</strain>
        <tissue evidence="1">Young leaf</tissue>
    </source>
</reference>
<proteinExistence type="predicted"/>
<protein>
    <submittedName>
        <fullName evidence="1">Uncharacterized protein</fullName>
    </submittedName>
</protein>
<organism evidence="1 2">
    <name type="scientific">Malus domestica</name>
    <name type="common">Apple</name>
    <name type="synonym">Pyrus malus</name>
    <dbReference type="NCBI Taxonomy" id="3750"/>
    <lineage>
        <taxon>Eukaryota</taxon>
        <taxon>Viridiplantae</taxon>
        <taxon>Streptophyta</taxon>
        <taxon>Embryophyta</taxon>
        <taxon>Tracheophyta</taxon>
        <taxon>Spermatophyta</taxon>
        <taxon>Magnoliopsida</taxon>
        <taxon>eudicotyledons</taxon>
        <taxon>Gunneridae</taxon>
        <taxon>Pentapetalae</taxon>
        <taxon>rosids</taxon>
        <taxon>fabids</taxon>
        <taxon>Rosales</taxon>
        <taxon>Rosaceae</taxon>
        <taxon>Amygdaloideae</taxon>
        <taxon>Maleae</taxon>
        <taxon>Malus</taxon>
    </lineage>
</organism>
<dbReference type="AlphaFoldDB" id="A0A498IX12"/>
<dbReference type="Proteomes" id="UP000290289">
    <property type="component" value="Chromosome 10"/>
</dbReference>
<comment type="caution">
    <text evidence="1">The sequence shown here is derived from an EMBL/GenBank/DDBJ whole genome shotgun (WGS) entry which is preliminary data.</text>
</comment>
<dbReference type="EMBL" id="RDQH01000336">
    <property type="protein sequence ID" value="RXH86242.1"/>
    <property type="molecule type" value="Genomic_DNA"/>
</dbReference>
<evidence type="ECO:0000313" key="1">
    <source>
        <dbReference type="EMBL" id="RXH86242.1"/>
    </source>
</evidence>
<name>A0A498IX12_MALDO</name>
<evidence type="ECO:0000313" key="2">
    <source>
        <dbReference type="Proteomes" id="UP000290289"/>
    </source>
</evidence>
<dbReference type="STRING" id="3750.A0A498IX12"/>
<sequence>MLKRTETRVGSTADSLVRNYMLDVIGFRNANIIEIDPQHNLDDFKSKRLSAVFLELQFAKILINQSCKGYIRTAPTYRFGGFSFVSSEYIAYNTSFYYSTLGKRENKNLTNILSSSSHNPNQLLTPKSEHLRIF</sequence>
<gene>
    <name evidence="1" type="ORF">DVH24_017295</name>
</gene>
<keyword evidence="2" id="KW-1185">Reference proteome</keyword>